<dbReference type="SUPFAM" id="SSF56487">
    <property type="entry name" value="SRCR-like"/>
    <property type="match status" value="1"/>
</dbReference>
<dbReference type="PRINTS" id="PR01408">
    <property type="entry name" value="MACSCAVRCPTR"/>
</dbReference>
<evidence type="ECO:0000313" key="6">
    <source>
        <dbReference type="Ensembl" id="ENSLOCP00000017215.1"/>
    </source>
</evidence>
<evidence type="ECO:0000313" key="7">
    <source>
        <dbReference type="Proteomes" id="UP000018468"/>
    </source>
</evidence>
<dbReference type="Ensembl" id="ENSLOCT00000017246.1">
    <property type="protein sequence ID" value="ENSLOCP00000017215.1"/>
    <property type="gene ID" value="ENSLOCG00000013966.1"/>
</dbReference>
<dbReference type="Pfam" id="PF00530">
    <property type="entry name" value="SRCR"/>
    <property type="match status" value="1"/>
</dbReference>
<keyword evidence="7" id="KW-1185">Reference proteome</keyword>
<dbReference type="GO" id="GO:0006898">
    <property type="term" value="P:receptor-mediated endocytosis"/>
    <property type="evidence" value="ECO:0007669"/>
    <property type="project" value="InterPro"/>
</dbReference>
<feature type="region of interest" description="Disordered" evidence="3">
    <location>
        <begin position="277"/>
        <end position="370"/>
    </location>
</feature>
<dbReference type="eggNOG" id="ENOG502QSM1">
    <property type="taxonomic scope" value="Eukaryota"/>
</dbReference>
<sequence length="425" mass="45464">MMAKWNKCTDDTEQITFVDNSLDACSLNADSLKNKESEEMKKKLCSLRTAIIVLYVIVMCVMAGFIYIIAGTGKTKEALGTVSGNGVSKQTGGTDEINGDTQKGFTNVDEGSHSGSLIKLTQNVEALTEQVDFVKESLSRSSSALEGNISKLTEDVKQLTYTLDLKVNYTLSVIQTTESTLQDTANSINDLKDDINGIRGMVKFVNSTCMGDISIHSQNIDQITSALRNVTVTTKWLKEKHTNIATEVKEEMAILKNITEDLRLKDWEQSLALSNITAIQGPPGPRGEKGNKGEGGFPGIPGPPGVSGLPGQKGDKGERGIGIPGIPGPPGPKGSAGVIGLQDFQRLKGEKGEKGDPGVMAEPSSSPPAPAAVVRLVNGLTNNEGRVEVLHDGEWGTICDDKWDLLDGMVVCKMLGFRTSLKVHS</sequence>
<dbReference type="Bgee" id="ENSLOCG00000013966">
    <property type="expression patterns" value="Expressed in bone element and 12 other cell types or tissues"/>
</dbReference>
<reference evidence="6" key="3">
    <citation type="submission" date="2025-09" db="UniProtKB">
        <authorList>
            <consortium name="Ensembl"/>
        </authorList>
    </citation>
    <scope>IDENTIFICATION</scope>
</reference>
<feature type="domain" description="SRCR" evidence="5">
    <location>
        <begin position="374"/>
        <end position="425"/>
    </location>
</feature>
<dbReference type="STRING" id="7918.ENSLOCP00000017215"/>
<evidence type="ECO:0000256" key="2">
    <source>
        <dbReference type="PROSITE-ProRule" id="PRU00196"/>
    </source>
</evidence>
<keyword evidence="4" id="KW-0472">Membrane</keyword>
<dbReference type="Proteomes" id="UP000018468">
    <property type="component" value="Linkage group LG4"/>
</dbReference>
<keyword evidence="1" id="KW-1015">Disulfide bond</keyword>
<evidence type="ECO:0000256" key="4">
    <source>
        <dbReference type="SAM" id="Phobius"/>
    </source>
</evidence>
<reference evidence="6" key="2">
    <citation type="submission" date="2025-08" db="UniProtKB">
        <authorList>
            <consortium name="Ensembl"/>
        </authorList>
    </citation>
    <scope>IDENTIFICATION</scope>
</reference>
<accession>W5N9A6</accession>
<dbReference type="GO" id="GO:0005044">
    <property type="term" value="F:scavenger receptor activity"/>
    <property type="evidence" value="ECO:0007669"/>
    <property type="project" value="InterPro"/>
</dbReference>
<feature type="transmembrane region" description="Helical" evidence="4">
    <location>
        <begin position="50"/>
        <end position="70"/>
    </location>
</feature>
<dbReference type="PANTHER" id="PTHR48071">
    <property type="entry name" value="SRCR DOMAIN-CONTAINING PROTEIN"/>
    <property type="match status" value="1"/>
</dbReference>
<dbReference type="PROSITE" id="PS50287">
    <property type="entry name" value="SRCR_2"/>
    <property type="match status" value="1"/>
</dbReference>
<dbReference type="AlphaFoldDB" id="W5N9A6"/>
<comment type="caution">
    <text evidence="2">Lacks conserved residue(s) required for the propagation of feature annotation.</text>
</comment>
<name>W5N9A6_LEPOC</name>
<dbReference type="InterPro" id="IPR003543">
    <property type="entry name" value="SR-AI/II"/>
</dbReference>
<dbReference type="PROSITE" id="PS00420">
    <property type="entry name" value="SRCR_1"/>
    <property type="match status" value="1"/>
</dbReference>
<feature type="compositionally biased region" description="Basic and acidic residues" evidence="3">
    <location>
        <begin position="345"/>
        <end position="356"/>
    </location>
</feature>
<evidence type="ECO:0000259" key="5">
    <source>
        <dbReference type="PROSITE" id="PS50287"/>
    </source>
</evidence>
<dbReference type="InterPro" id="IPR036772">
    <property type="entry name" value="SRCR-like_dom_sf"/>
</dbReference>
<dbReference type="GO" id="GO:0016020">
    <property type="term" value="C:membrane"/>
    <property type="evidence" value="ECO:0007669"/>
    <property type="project" value="InterPro"/>
</dbReference>
<organism evidence="6 7">
    <name type="scientific">Lepisosteus oculatus</name>
    <name type="common">Spotted gar</name>
    <dbReference type="NCBI Taxonomy" id="7918"/>
    <lineage>
        <taxon>Eukaryota</taxon>
        <taxon>Metazoa</taxon>
        <taxon>Chordata</taxon>
        <taxon>Craniata</taxon>
        <taxon>Vertebrata</taxon>
        <taxon>Euteleostomi</taxon>
        <taxon>Actinopterygii</taxon>
        <taxon>Neopterygii</taxon>
        <taxon>Holostei</taxon>
        <taxon>Semionotiformes</taxon>
        <taxon>Lepisosteidae</taxon>
        <taxon>Lepisosteus</taxon>
    </lineage>
</organism>
<dbReference type="PRINTS" id="PR00258">
    <property type="entry name" value="SPERACTRCPTR"/>
</dbReference>
<dbReference type="Gene3D" id="3.10.250.10">
    <property type="entry name" value="SRCR-like domain"/>
    <property type="match status" value="1"/>
</dbReference>
<proteinExistence type="predicted"/>
<dbReference type="InterPro" id="IPR001190">
    <property type="entry name" value="SRCR"/>
</dbReference>
<evidence type="ECO:0000256" key="1">
    <source>
        <dbReference type="ARBA" id="ARBA00023157"/>
    </source>
</evidence>
<dbReference type="SMART" id="SM00202">
    <property type="entry name" value="SR"/>
    <property type="match status" value="1"/>
</dbReference>
<dbReference type="InParanoid" id="W5N9A6"/>
<dbReference type="PANTHER" id="PTHR48071:SF24">
    <property type="entry name" value="DELETED IN MALIGNANT BRAIN TUMORS 1 PROTEIN-LIKE"/>
    <property type="match status" value="1"/>
</dbReference>
<keyword evidence="4" id="KW-0812">Transmembrane</keyword>
<dbReference type="EMBL" id="AHAT01002196">
    <property type="status" value="NOT_ANNOTATED_CDS"/>
    <property type="molecule type" value="Genomic_DNA"/>
</dbReference>
<protein>
    <recommendedName>
        <fullName evidence="5">SRCR domain-containing protein</fullName>
    </recommendedName>
</protein>
<dbReference type="GeneTree" id="ENSGT00950000183074"/>
<reference evidence="7" key="1">
    <citation type="submission" date="2011-12" db="EMBL/GenBank/DDBJ databases">
        <title>The Draft Genome of Lepisosteus oculatus.</title>
        <authorList>
            <consortium name="The Broad Institute Genome Assembly &amp; Analysis Group"/>
            <consortium name="Computational R&amp;D Group"/>
            <consortium name="and Sequencing Platform"/>
            <person name="Di Palma F."/>
            <person name="Alfoldi J."/>
            <person name="Johnson J."/>
            <person name="Berlin A."/>
            <person name="Gnerre S."/>
            <person name="Jaffe D."/>
            <person name="MacCallum I."/>
            <person name="Young S."/>
            <person name="Walker B.J."/>
            <person name="Lander E.S."/>
            <person name="Lindblad-Toh K."/>
        </authorList>
    </citation>
    <scope>NUCLEOTIDE SEQUENCE [LARGE SCALE GENOMIC DNA]</scope>
</reference>
<evidence type="ECO:0000256" key="3">
    <source>
        <dbReference type="SAM" id="MobiDB-lite"/>
    </source>
</evidence>
<keyword evidence="4" id="KW-1133">Transmembrane helix</keyword>
<dbReference type="OMA" id="TCMGDIS"/>